<name>A0A4V2K6Q8_9APHY</name>
<keyword evidence="2" id="KW-1185">Reference proteome</keyword>
<dbReference type="EMBL" id="ML145224">
    <property type="protein sequence ID" value="TBU53133.1"/>
    <property type="molecule type" value="Genomic_DNA"/>
</dbReference>
<proteinExistence type="predicted"/>
<reference evidence="1 2" key="1">
    <citation type="submission" date="2019-01" db="EMBL/GenBank/DDBJ databases">
        <title>Draft genome sequences of three monokaryotic isolates of the white-rot basidiomycete fungus Dichomitus squalens.</title>
        <authorList>
            <consortium name="DOE Joint Genome Institute"/>
            <person name="Lopez S.C."/>
            <person name="Andreopoulos B."/>
            <person name="Pangilinan J."/>
            <person name="Lipzen A."/>
            <person name="Riley R."/>
            <person name="Ahrendt S."/>
            <person name="Ng V."/>
            <person name="Barry K."/>
            <person name="Daum C."/>
            <person name="Grigoriev I.V."/>
            <person name="Hilden K.S."/>
            <person name="Makela M.R."/>
            <person name="de Vries R.P."/>
        </authorList>
    </citation>
    <scope>NUCLEOTIDE SEQUENCE [LARGE SCALE GENOMIC DNA]</scope>
    <source>
        <strain evidence="1 2">CBS 464.89</strain>
    </source>
</reference>
<accession>A0A4V2K6Q8</accession>
<dbReference type="AlphaFoldDB" id="A0A4V2K6Q8"/>
<protein>
    <submittedName>
        <fullName evidence="1">Uncharacterized protein</fullName>
    </submittedName>
</protein>
<sequence length="133" mass="14328">MRYCEYIETLQSAPLCHSRLLLGAPYQYLPLPSALLVLDPPLRLPVYGSATSVMSSGMGRQVSLQDVAAGPIVEHGAEVLMRVERAFNSINSLSSCQPCPEPSLAKPPTSTLHLHPPLSLTTTCQSLNMILGL</sequence>
<organism evidence="1 2">
    <name type="scientific">Dichomitus squalens</name>
    <dbReference type="NCBI Taxonomy" id="114155"/>
    <lineage>
        <taxon>Eukaryota</taxon>
        <taxon>Fungi</taxon>
        <taxon>Dikarya</taxon>
        <taxon>Basidiomycota</taxon>
        <taxon>Agaricomycotina</taxon>
        <taxon>Agaricomycetes</taxon>
        <taxon>Polyporales</taxon>
        <taxon>Polyporaceae</taxon>
        <taxon>Dichomitus</taxon>
    </lineage>
</organism>
<evidence type="ECO:0000313" key="2">
    <source>
        <dbReference type="Proteomes" id="UP000292082"/>
    </source>
</evidence>
<gene>
    <name evidence="1" type="ORF">BD310DRAFT_938727</name>
</gene>
<dbReference type="Proteomes" id="UP000292082">
    <property type="component" value="Unassembled WGS sequence"/>
</dbReference>
<evidence type="ECO:0000313" key="1">
    <source>
        <dbReference type="EMBL" id="TBU53133.1"/>
    </source>
</evidence>